<evidence type="ECO:0000313" key="3">
    <source>
        <dbReference type="EMBL" id="MOY41942.1"/>
    </source>
</evidence>
<name>A0A4D5RX89_IXOSC</name>
<organism evidence="3">
    <name type="scientific">Ixodes scapularis</name>
    <name type="common">Black-legged tick</name>
    <name type="synonym">Deer tick</name>
    <dbReference type="NCBI Taxonomy" id="6945"/>
    <lineage>
        <taxon>Eukaryota</taxon>
        <taxon>Metazoa</taxon>
        <taxon>Ecdysozoa</taxon>
        <taxon>Arthropoda</taxon>
        <taxon>Chelicerata</taxon>
        <taxon>Arachnida</taxon>
        <taxon>Acari</taxon>
        <taxon>Parasitiformes</taxon>
        <taxon>Ixodida</taxon>
        <taxon>Ixodoidea</taxon>
        <taxon>Ixodidae</taxon>
        <taxon>Ixodinae</taxon>
        <taxon>Ixodes</taxon>
    </lineage>
</organism>
<reference evidence="3" key="1">
    <citation type="submission" date="2019-04" db="EMBL/GenBank/DDBJ databases">
        <title>An insight into the mialome of Ixodes scapularis.</title>
        <authorList>
            <person name="Ribeiro J.M."/>
            <person name="Mather T.N."/>
            <person name="Karim S."/>
        </authorList>
    </citation>
    <scope>NUCLEOTIDE SEQUENCE</scope>
</reference>
<keyword evidence="2" id="KW-0472">Membrane</keyword>
<evidence type="ECO:0000256" key="1">
    <source>
        <dbReference type="SAM" id="MobiDB-lite"/>
    </source>
</evidence>
<feature type="region of interest" description="Disordered" evidence="1">
    <location>
        <begin position="35"/>
        <end position="56"/>
    </location>
</feature>
<feature type="transmembrane region" description="Helical" evidence="2">
    <location>
        <begin position="74"/>
        <end position="92"/>
    </location>
</feature>
<dbReference type="EMBL" id="GHJT01007971">
    <property type="protein sequence ID" value="MOY41942.1"/>
    <property type="molecule type" value="Transcribed_RNA"/>
</dbReference>
<keyword evidence="2" id="KW-0812">Transmembrane</keyword>
<keyword evidence="2" id="KW-1133">Transmembrane helix</keyword>
<evidence type="ECO:0000256" key="2">
    <source>
        <dbReference type="SAM" id="Phobius"/>
    </source>
</evidence>
<sequence>MPSFFFFLPASQIYALPPTRSGHLEKKWFVLTARRRDHNPNPSSRNEPAVSTDRAPRRSLHCVLRAKFLPNRPVFLYLYMQVSISFFFFYFLTFRRGR</sequence>
<accession>A0A4D5RX89</accession>
<dbReference type="AlphaFoldDB" id="A0A4D5RX89"/>
<protein>
    <submittedName>
        <fullName evidence="3">Uncharacterized protein</fullName>
    </submittedName>
</protein>
<proteinExistence type="predicted"/>